<evidence type="ECO:0000313" key="2">
    <source>
        <dbReference type="EMBL" id="SHG70193.1"/>
    </source>
</evidence>
<gene>
    <name evidence="2" type="ORF">SAMN05444003_0552</name>
</gene>
<keyword evidence="1" id="KW-1133">Transmembrane helix</keyword>
<proteinExistence type="predicted"/>
<dbReference type="RefSeq" id="WP_072899093.1">
    <property type="nucleotide sequence ID" value="NZ_FQXB01000001.1"/>
</dbReference>
<dbReference type="STRING" id="1508389.SAMN05444003_0552"/>
<keyword evidence="1" id="KW-0812">Transmembrane</keyword>
<keyword evidence="3" id="KW-1185">Reference proteome</keyword>
<dbReference type="AlphaFoldDB" id="A0A1M5M0I9"/>
<feature type="transmembrane region" description="Helical" evidence="1">
    <location>
        <begin position="53"/>
        <end position="72"/>
    </location>
</feature>
<keyword evidence="1" id="KW-0472">Membrane</keyword>
<accession>A0A1M5M0I9</accession>
<dbReference type="Proteomes" id="UP000184074">
    <property type="component" value="Unassembled WGS sequence"/>
</dbReference>
<protein>
    <submittedName>
        <fullName evidence="2">Uncharacterized protein</fullName>
    </submittedName>
</protein>
<evidence type="ECO:0000256" key="1">
    <source>
        <dbReference type="SAM" id="Phobius"/>
    </source>
</evidence>
<feature type="transmembrane region" description="Helical" evidence="1">
    <location>
        <begin position="92"/>
        <end position="111"/>
    </location>
</feature>
<organism evidence="2 3">
    <name type="scientific">Cognatiyoonia sediminum</name>
    <dbReference type="NCBI Taxonomy" id="1508389"/>
    <lineage>
        <taxon>Bacteria</taxon>
        <taxon>Pseudomonadati</taxon>
        <taxon>Pseudomonadota</taxon>
        <taxon>Alphaproteobacteria</taxon>
        <taxon>Rhodobacterales</taxon>
        <taxon>Paracoccaceae</taxon>
        <taxon>Cognatiyoonia</taxon>
    </lineage>
</organism>
<dbReference type="EMBL" id="FQXB01000001">
    <property type="protein sequence ID" value="SHG70193.1"/>
    <property type="molecule type" value="Genomic_DNA"/>
</dbReference>
<evidence type="ECO:0000313" key="3">
    <source>
        <dbReference type="Proteomes" id="UP000184074"/>
    </source>
</evidence>
<name>A0A1M5M0I9_9RHOB</name>
<feature type="transmembrane region" description="Helical" evidence="1">
    <location>
        <begin position="123"/>
        <end position="140"/>
    </location>
</feature>
<sequence length="175" mass="19294">MEDQVSYFQARIKRINDPKNTSYLDPETGMRIPKRISKQIIKTNNSARTEQKAGLGSVLLSVALGFLALIAARYIRFELVGISNDATDPATLAAMDAGLAAMIVFFIGGVLKHKSLRHMMAQVCGIAVMLVTMHNLVWFFPAEFAQAFSQDYVEQVTQTTAPLSIHFNGETIVSL</sequence>
<dbReference type="OrthoDB" id="7650792at2"/>
<reference evidence="2 3" key="1">
    <citation type="submission" date="2016-11" db="EMBL/GenBank/DDBJ databases">
        <authorList>
            <person name="Jaros S."/>
            <person name="Januszkiewicz K."/>
            <person name="Wedrychowicz H."/>
        </authorList>
    </citation>
    <scope>NUCLEOTIDE SEQUENCE [LARGE SCALE GENOMIC DNA]</scope>
    <source>
        <strain evidence="2 3">DSM 28715</strain>
    </source>
</reference>